<dbReference type="PANTHER" id="PTHR35813:SF1">
    <property type="entry name" value="INNER MEMBRANE PROTEIN YBAN"/>
    <property type="match status" value="1"/>
</dbReference>
<dbReference type="InterPro" id="IPR007401">
    <property type="entry name" value="DUF454"/>
</dbReference>
<dbReference type="RefSeq" id="WP_243540529.1">
    <property type="nucleotide sequence ID" value="NZ_CP093442.1"/>
</dbReference>
<reference evidence="2" key="1">
    <citation type="submission" date="2022-03" db="EMBL/GenBank/DDBJ databases">
        <title>Genome Identification and Characterization of new species Bdellovibrio reynosense LBG001 sp. nov. from a Mexico soil sample.</title>
        <authorList>
            <person name="Camilli A."/>
            <person name="Ajao Y."/>
            <person name="Guo X."/>
        </authorList>
    </citation>
    <scope>NUCLEOTIDE SEQUENCE</scope>
    <source>
        <strain evidence="2">LBG001</strain>
    </source>
</reference>
<feature type="transmembrane region" description="Helical" evidence="1">
    <location>
        <begin position="26"/>
        <end position="48"/>
    </location>
</feature>
<dbReference type="PANTHER" id="PTHR35813">
    <property type="entry name" value="INNER MEMBRANE PROTEIN YBAN"/>
    <property type="match status" value="1"/>
</dbReference>
<dbReference type="Proteomes" id="UP000830116">
    <property type="component" value="Chromosome"/>
</dbReference>
<dbReference type="PIRSF" id="PIRSF016789">
    <property type="entry name" value="DUF454"/>
    <property type="match status" value="1"/>
</dbReference>
<keyword evidence="1" id="KW-0472">Membrane</keyword>
<keyword evidence="3" id="KW-1185">Reference proteome</keyword>
<protein>
    <submittedName>
        <fullName evidence="2">YbaN family protein</fullName>
    </submittedName>
</protein>
<evidence type="ECO:0000313" key="2">
    <source>
        <dbReference type="EMBL" id="UOF02728.1"/>
    </source>
</evidence>
<gene>
    <name evidence="2" type="ORF">MNR06_07165</name>
</gene>
<evidence type="ECO:0000256" key="1">
    <source>
        <dbReference type="SAM" id="Phobius"/>
    </source>
</evidence>
<evidence type="ECO:0000313" key="3">
    <source>
        <dbReference type="Proteomes" id="UP000830116"/>
    </source>
</evidence>
<accession>A0ABY4CGN4</accession>
<keyword evidence="1" id="KW-0812">Transmembrane</keyword>
<dbReference type="Pfam" id="PF04304">
    <property type="entry name" value="DUF454"/>
    <property type="match status" value="1"/>
</dbReference>
<feature type="transmembrane region" description="Helical" evidence="1">
    <location>
        <begin position="118"/>
        <end position="136"/>
    </location>
</feature>
<keyword evidence="1" id="KW-1133">Transmembrane helix</keyword>
<proteinExistence type="predicted"/>
<organism evidence="2 3">
    <name type="scientific">Bdellovibrio reynosensis</name>
    <dbReference type="NCBI Taxonomy" id="2835041"/>
    <lineage>
        <taxon>Bacteria</taxon>
        <taxon>Pseudomonadati</taxon>
        <taxon>Bdellovibrionota</taxon>
        <taxon>Bdellovibrionia</taxon>
        <taxon>Bdellovibrionales</taxon>
        <taxon>Pseudobdellovibrionaceae</taxon>
        <taxon>Bdellovibrio</taxon>
    </lineage>
</organism>
<sequence>MELNERSIPKKESFLNMQILNSTKKFIFFVFGWIFLALGVIGIFLPLLPTTPFLLLTAFCFSRSSDRWHQWLLRQPHLGQLIVDWERHGVIRTKAKLLSTGIMVPLVAYSLSKPHIPIYGKISAAVICLGVLIFIWSRPSSIKP</sequence>
<dbReference type="EMBL" id="CP093442">
    <property type="protein sequence ID" value="UOF02728.1"/>
    <property type="molecule type" value="Genomic_DNA"/>
</dbReference>
<name>A0ABY4CGN4_9BACT</name>